<evidence type="ECO:0000313" key="3">
    <source>
        <dbReference type="Proteomes" id="UP000324927"/>
    </source>
</evidence>
<comment type="caution">
    <text evidence="2">The sequence shown here is derived from an EMBL/GenBank/DDBJ whole genome shotgun (WGS) entry which is preliminary data.</text>
</comment>
<protein>
    <submittedName>
        <fullName evidence="2">Uncharacterized protein</fullName>
    </submittedName>
</protein>
<dbReference type="Proteomes" id="UP000324927">
    <property type="component" value="Unassembled WGS sequence"/>
</dbReference>
<organism evidence="2 3">
    <name type="scientific">Azospirillum lipoferum</name>
    <dbReference type="NCBI Taxonomy" id="193"/>
    <lineage>
        <taxon>Bacteria</taxon>
        <taxon>Pseudomonadati</taxon>
        <taxon>Pseudomonadota</taxon>
        <taxon>Alphaproteobacteria</taxon>
        <taxon>Rhodospirillales</taxon>
        <taxon>Azospirillaceae</taxon>
        <taxon>Azospirillum</taxon>
    </lineage>
</organism>
<evidence type="ECO:0000256" key="1">
    <source>
        <dbReference type="SAM" id="MobiDB-lite"/>
    </source>
</evidence>
<evidence type="ECO:0000313" key="2">
    <source>
        <dbReference type="EMBL" id="KAA0595177.1"/>
    </source>
</evidence>
<proteinExistence type="predicted"/>
<sequence>MTSDSDPNAGAIPASSAHHHGQDDLPPRRPDGSGRPAMLVALAALAATVTAPYWTPPVYRFLHLRPAGVEWQARQDVETGRLVQSLSELDRRLAELTDTVAKTNKQTAGFKATEAGMETQVRVIALLQLRGMMRRPVPFDAELKAVKAFGGTFDTLAPLLESVESYASIGIPLELQLRREFAGLAEMLAYTETRPSMVHWLTNFTGWSKEPAPAEEAARPERPSSIAARAQARLAENDLHGAVEILAALEGDAAAAVRPWLGQAQARLAANQADDIIAEYVATTLGRFLNRT</sequence>
<dbReference type="EMBL" id="VTTN01000006">
    <property type="protein sequence ID" value="KAA0595177.1"/>
    <property type="molecule type" value="Genomic_DNA"/>
</dbReference>
<reference evidence="2 3" key="1">
    <citation type="submission" date="2019-08" db="EMBL/GenBank/DDBJ databases">
        <authorList>
            <person name="Grouzdev D."/>
            <person name="Tikhonova E."/>
            <person name="Kravchenko I."/>
        </authorList>
    </citation>
    <scope>NUCLEOTIDE SEQUENCE [LARGE SCALE GENOMIC DNA]</scope>
    <source>
        <strain evidence="2 3">59b</strain>
    </source>
</reference>
<dbReference type="RefSeq" id="WP_149232119.1">
    <property type="nucleotide sequence ID" value="NZ_JALJXJ010000007.1"/>
</dbReference>
<name>A0A5A9GLH0_AZOLI</name>
<gene>
    <name evidence="2" type="ORF">FZ942_16165</name>
</gene>
<dbReference type="AlphaFoldDB" id="A0A5A9GLH0"/>
<feature type="region of interest" description="Disordered" evidence="1">
    <location>
        <begin position="1"/>
        <end position="34"/>
    </location>
</feature>
<keyword evidence="3" id="KW-1185">Reference proteome</keyword>
<accession>A0A5A9GLH0</accession>
<dbReference type="OrthoDB" id="7305389at2"/>
<feature type="compositionally biased region" description="Basic and acidic residues" evidence="1">
    <location>
        <begin position="20"/>
        <end position="32"/>
    </location>
</feature>